<sequence>MGFTRVLIWGLALQAILSTQEAWADDDFRFQQCSNSPDIFVTMSGVNSREVTDARLTITIYYRGWPIQRQTRDVCTGDRPIVPPCPFEPGNLTITSSDAVPFIAPVGPYSMRMQAWDQSGAGVMCVDIWFRVAARPSAAAAAAAATAAGLPGVAGRGDWAAAAAAAAEAADQDAWPREEGDARLQGRRWMRPRPGGPTPAAGTQF</sequence>
<dbReference type="SMART" id="SM00737">
    <property type="entry name" value="ML"/>
    <property type="match status" value="1"/>
</dbReference>
<dbReference type="InterPro" id="IPR003172">
    <property type="entry name" value="ML_dom"/>
</dbReference>
<keyword evidence="5" id="KW-1185">Reference proteome</keyword>
<feature type="region of interest" description="Disordered" evidence="1">
    <location>
        <begin position="170"/>
        <end position="205"/>
    </location>
</feature>
<evidence type="ECO:0000313" key="5">
    <source>
        <dbReference type="Proteomes" id="UP000054498"/>
    </source>
</evidence>
<evidence type="ECO:0000256" key="1">
    <source>
        <dbReference type="SAM" id="MobiDB-lite"/>
    </source>
</evidence>
<keyword evidence="2" id="KW-0732">Signal</keyword>
<feature type="chain" id="PRO_5002247139" description="MD-2-related lipid-recognition domain-containing protein" evidence="2">
    <location>
        <begin position="25"/>
        <end position="205"/>
    </location>
</feature>
<reference evidence="4 5" key="1">
    <citation type="journal article" date="2013" name="BMC Genomics">
        <title>Reconstruction of the lipid metabolism for the microalga Monoraphidium neglectum from its genome sequence reveals characteristics suitable for biofuel production.</title>
        <authorList>
            <person name="Bogen C."/>
            <person name="Al-Dilaimi A."/>
            <person name="Albersmeier A."/>
            <person name="Wichmann J."/>
            <person name="Grundmann M."/>
            <person name="Rupp O."/>
            <person name="Lauersen K.J."/>
            <person name="Blifernez-Klassen O."/>
            <person name="Kalinowski J."/>
            <person name="Goesmann A."/>
            <person name="Mussgnug J.H."/>
            <person name="Kruse O."/>
        </authorList>
    </citation>
    <scope>NUCLEOTIDE SEQUENCE [LARGE SCALE GENOMIC DNA]</scope>
    <source>
        <strain evidence="4 5">SAG 48.87</strain>
    </source>
</reference>
<proteinExistence type="predicted"/>
<dbReference type="OrthoDB" id="6409159at2759"/>
<dbReference type="Proteomes" id="UP000054498">
    <property type="component" value="Unassembled WGS sequence"/>
</dbReference>
<feature type="compositionally biased region" description="Basic and acidic residues" evidence="1">
    <location>
        <begin position="174"/>
        <end position="184"/>
    </location>
</feature>
<dbReference type="RefSeq" id="XP_013900109.1">
    <property type="nucleotide sequence ID" value="XM_014044655.1"/>
</dbReference>
<feature type="domain" description="MD-2-related lipid-recognition" evidence="3">
    <location>
        <begin position="17"/>
        <end position="130"/>
    </location>
</feature>
<evidence type="ECO:0000256" key="2">
    <source>
        <dbReference type="SAM" id="SignalP"/>
    </source>
</evidence>
<dbReference type="Gene3D" id="2.60.40.770">
    <property type="match status" value="1"/>
</dbReference>
<dbReference type="KEGG" id="mng:MNEG_6870"/>
<dbReference type="EMBL" id="KK101381">
    <property type="protein sequence ID" value="KIZ01090.1"/>
    <property type="molecule type" value="Genomic_DNA"/>
</dbReference>
<evidence type="ECO:0000313" key="4">
    <source>
        <dbReference type="EMBL" id="KIZ01090.1"/>
    </source>
</evidence>
<feature type="signal peptide" evidence="2">
    <location>
        <begin position="1"/>
        <end position="24"/>
    </location>
</feature>
<dbReference type="AlphaFoldDB" id="A0A0D2MD18"/>
<dbReference type="Pfam" id="PF02221">
    <property type="entry name" value="E1_DerP2_DerF2"/>
    <property type="match status" value="1"/>
</dbReference>
<name>A0A0D2MD18_9CHLO</name>
<organism evidence="4 5">
    <name type="scientific">Monoraphidium neglectum</name>
    <dbReference type="NCBI Taxonomy" id="145388"/>
    <lineage>
        <taxon>Eukaryota</taxon>
        <taxon>Viridiplantae</taxon>
        <taxon>Chlorophyta</taxon>
        <taxon>core chlorophytes</taxon>
        <taxon>Chlorophyceae</taxon>
        <taxon>CS clade</taxon>
        <taxon>Sphaeropleales</taxon>
        <taxon>Selenastraceae</taxon>
        <taxon>Monoraphidium</taxon>
    </lineage>
</organism>
<dbReference type="GeneID" id="25739746"/>
<dbReference type="InterPro" id="IPR014756">
    <property type="entry name" value="Ig_E-set"/>
</dbReference>
<dbReference type="SUPFAM" id="SSF81296">
    <property type="entry name" value="E set domains"/>
    <property type="match status" value="1"/>
</dbReference>
<accession>A0A0D2MD18</accession>
<gene>
    <name evidence="4" type="ORF">MNEG_6870</name>
</gene>
<protein>
    <recommendedName>
        <fullName evidence="3">MD-2-related lipid-recognition domain-containing protein</fullName>
    </recommendedName>
</protein>
<evidence type="ECO:0000259" key="3">
    <source>
        <dbReference type="SMART" id="SM00737"/>
    </source>
</evidence>